<feature type="domain" description="PAS" evidence="8">
    <location>
        <begin position="11"/>
        <end position="57"/>
    </location>
</feature>
<feature type="domain" description="Sigma-54 factor interaction" evidence="7">
    <location>
        <begin position="138"/>
        <end position="367"/>
    </location>
</feature>
<dbReference type="InterPro" id="IPR035965">
    <property type="entry name" value="PAS-like_dom_sf"/>
</dbReference>
<organism evidence="9 10">
    <name type="scientific">Acanthopleuribacter pedis</name>
    <dbReference type="NCBI Taxonomy" id="442870"/>
    <lineage>
        <taxon>Bacteria</taxon>
        <taxon>Pseudomonadati</taxon>
        <taxon>Acidobacteriota</taxon>
        <taxon>Holophagae</taxon>
        <taxon>Acanthopleuribacterales</taxon>
        <taxon>Acanthopleuribacteraceae</taxon>
        <taxon>Acanthopleuribacter</taxon>
    </lineage>
</organism>
<accession>A0A8J7U2N0</accession>
<dbReference type="GO" id="GO:0043565">
    <property type="term" value="F:sequence-specific DNA binding"/>
    <property type="evidence" value="ECO:0007669"/>
    <property type="project" value="InterPro"/>
</dbReference>
<keyword evidence="10" id="KW-1185">Reference proteome</keyword>
<dbReference type="CDD" id="cd00009">
    <property type="entry name" value="AAA"/>
    <property type="match status" value="1"/>
</dbReference>
<dbReference type="InterPro" id="IPR009057">
    <property type="entry name" value="Homeodomain-like_sf"/>
</dbReference>
<dbReference type="Proteomes" id="UP000664417">
    <property type="component" value="Unassembled WGS sequence"/>
</dbReference>
<feature type="compositionally biased region" description="Polar residues" evidence="6">
    <location>
        <begin position="400"/>
        <end position="409"/>
    </location>
</feature>
<evidence type="ECO:0000256" key="2">
    <source>
        <dbReference type="ARBA" id="ARBA00022840"/>
    </source>
</evidence>
<name>A0A8J7U2N0_9BACT</name>
<dbReference type="SUPFAM" id="SSF55785">
    <property type="entry name" value="PYP-like sensor domain (PAS domain)"/>
    <property type="match status" value="1"/>
</dbReference>
<evidence type="ECO:0000313" key="9">
    <source>
        <dbReference type="EMBL" id="MBO1317894.1"/>
    </source>
</evidence>
<dbReference type="Pfam" id="PF02954">
    <property type="entry name" value="HTH_8"/>
    <property type="match status" value="1"/>
</dbReference>
<keyword evidence="1" id="KW-0547">Nucleotide-binding</keyword>
<dbReference type="PROSITE" id="PS50045">
    <property type="entry name" value="SIGMA54_INTERACT_4"/>
    <property type="match status" value="1"/>
</dbReference>
<evidence type="ECO:0000256" key="3">
    <source>
        <dbReference type="ARBA" id="ARBA00023015"/>
    </source>
</evidence>
<dbReference type="Pfam" id="PF00158">
    <property type="entry name" value="Sigma54_activat"/>
    <property type="match status" value="1"/>
</dbReference>
<dbReference type="Gene3D" id="3.30.450.20">
    <property type="entry name" value="PAS domain"/>
    <property type="match status" value="1"/>
</dbReference>
<reference evidence="9" key="1">
    <citation type="submission" date="2021-03" db="EMBL/GenBank/DDBJ databases">
        <authorList>
            <person name="Wang G."/>
        </authorList>
    </citation>
    <scope>NUCLEOTIDE SEQUENCE</scope>
    <source>
        <strain evidence="9">KCTC 12899</strain>
    </source>
</reference>
<dbReference type="InterPro" id="IPR025943">
    <property type="entry name" value="Sigma_54_int_dom_ATP-bd_2"/>
</dbReference>
<dbReference type="PROSITE" id="PS00676">
    <property type="entry name" value="SIGMA54_INTERACT_2"/>
    <property type="match status" value="1"/>
</dbReference>
<evidence type="ECO:0000259" key="7">
    <source>
        <dbReference type="PROSITE" id="PS50045"/>
    </source>
</evidence>
<evidence type="ECO:0000256" key="5">
    <source>
        <dbReference type="ARBA" id="ARBA00023163"/>
    </source>
</evidence>
<dbReference type="InterPro" id="IPR058031">
    <property type="entry name" value="AAA_lid_NorR"/>
</dbReference>
<dbReference type="Gene3D" id="1.10.8.60">
    <property type="match status" value="1"/>
</dbReference>
<dbReference type="InterPro" id="IPR025662">
    <property type="entry name" value="Sigma_54_int_dom_ATP-bd_1"/>
</dbReference>
<keyword evidence="3" id="KW-0805">Transcription regulation</keyword>
<dbReference type="Pfam" id="PF13426">
    <property type="entry name" value="PAS_9"/>
    <property type="match status" value="1"/>
</dbReference>
<dbReference type="PRINTS" id="PR01590">
    <property type="entry name" value="HTHFIS"/>
</dbReference>
<evidence type="ECO:0000259" key="8">
    <source>
        <dbReference type="PROSITE" id="PS50112"/>
    </source>
</evidence>
<feature type="region of interest" description="Disordered" evidence="6">
    <location>
        <begin position="380"/>
        <end position="409"/>
    </location>
</feature>
<evidence type="ECO:0000256" key="6">
    <source>
        <dbReference type="SAM" id="MobiDB-lite"/>
    </source>
</evidence>
<dbReference type="CDD" id="cd00130">
    <property type="entry name" value="PAS"/>
    <property type="match status" value="1"/>
</dbReference>
<dbReference type="InterPro" id="IPR003593">
    <property type="entry name" value="AAA+_ATPase"/>
</dbReference>
<dbReference type="InterPro" id="IPR002197">
    <property type="entry name" value="HTH_Fis"/>
</dbReference>
<dbReference type="SMART" id="SM00382">
    <property type="entry name" value="AAA"/>
    <property type="match status" value="1"/>
</dbReference>
<dbReference type="PROSITE" id="PS00688">
    <property type="entry name" value="SIGMA54_INTERACT_3"/>
    <property type="match status" value="1"/>
</dbReference>
<gene>
    <name evidence="9" type="ORF">J3U88_05425</name>
</gene>
<dbReference type="EMBL" id="JAFREP010000004">
    <property type="protein sequence ID" value="MBO1317894.1"/>
    <property type="molecule type" value="Genomic_DNA"/>
</dbReference>
<evidence type="ECO:0000256" key="4">
    <source>
        <dbReference type="ARBA" id="ARBA00023125"/>
    </source>
</evidence>
<comment type="caution">
    <text evidence="9">The sequence shown here is derived from an EMBL/GenBank/DDBJ whole genome shotgun (WGS) entry which is preliminary data.</text>
</comment>
<dbReference type="PANTHER" id="PTHR32071">
    <property type="entry name" value="TRANSCRIPTIONAL REGULATORY PROTEIN"/>
    <property type="match status" value="1"/>
</dbReference>
<dbReference type="Gene3D" id="1.10.10.60">
    <property type="entry name" value="Homeodomain-like"/>
    <property type="match status" value="1"/>
</dbReference>
<dbReference type="PANTHER" id="PTHR32071:SF119">
    <property type="entry name" value="SIGMA L-DEPENDENT TRANSCRIPTIONAL REGULATOR YPLP-RELATED"/>
    <property type="match status" value="1"/>
</dbReference>
<keyword evidence="2" id="KW-0067">ATP-binding</keyword>
<dbReference type="SUPFAM" id="SSF52540">
    <property type="entry name" value="P-loop containing nucleoside triphosphate hydrolases"/>
    <property type="match status" value="1"/>
</dbReference>
<dbReference type="PROSITE" id="PS00675">
    <property type="entry name" value="SIGMA54_INTERACT_1"/>
    <property type="match status" value="1"/>
</dbReference>
<keyword evidence="5" id="KW-0804">Transcription</keyword>
<evidence type="ECO:0000256" key="1">
    <source>
        <dbReference type="ARBA" id="ARBA00022741"/>
    </source>
</evidence>
<dbReference type="RefSeq" id="WP_207857393.1">
    <property type="nucleotide sequence ID" value="NZ_JAFREP010000004.1"/>
</dbReference>
<sequence>MSPLDDLQQLSPRYLAALSQLDPDSAFFAVNADQQVVFWSEGASRLLGWDHEEVVGKHCSFAIRCLSCAKGCGIREYGKVSVADLTHLDKNGKPQQVTKVAQAVRDEAGRFLGGLEILRPQQQKRRPGCTALQQFHQILTADQSFLDNLANMRFAAHSGVNMLIRGESGTGKELLARAIHQMSPRAKAPFVAINCGTLSREFLASELFGHKRGAFTGAIQDKQGLFAAAEGGTLFLDEVGECPLEVQAMLLRVLEERRYRRLGDTRDLPTNIRILAATHVSLREAVKQGRFREDLMFRLRVVPFFIPPLRERQGDIPLLWHHFTERSAKKFAIEPCQTTDEVMELLINYPWPGNVRELINLSEYCQVTRPGQQLRQADLPPEFREGSQQPQPKTKERATTRGNPRQSLTKQELEQVLAEVAGNTTLAAKELGISRATLWRKRKQWGLV</sequence>
<dbReference type="InterPro" id="IPR027417">
    <property type="entry name" value="P-loop_NTPase"/>
</dbReference>
<proteinExistence type="predicted"/>
<dbReference type="InterPro" id="IPR002078">
    <property type="entry name" value="Sigma_54_int"/>
</dbReference>
<dbReference type="GO" id="GO:0005524">
    <property type="term" value="F:ATP binding"/>
    <property type="evidence" value="ECO:0007669"/>
    <property type="project" value="UniProtKB-KW"/>
</dbReference>
<dbReference type="InterPro" id="IPR025944">
    <property type="entry name" value="Sigma_54_int_dom_CS"/>
</dbReference>
<protein>
    <submittedName>
        <fullName evidence="9">Sigma 54-interacting transcriptional regulator</fullName>
    </submittedName>
</protein>
<keyword evidence="4" id="KW-0238">DNA-binding</keyword>
<dbReference type="PROSITE" id="PS50112">
    <property type="entry name" value="PAS"/>
    <property type="match status" value="1"/>
</dbReference>
<dbReference type="GO" id="GO:0006355">
    <property type="term" value="P:regulation of DNA-templated transcription"/>
    <property type="evidence" value="ECO:0007669"/>
    <property type="project" value="InterPro"/>
</dbReference>
<dbReference type="AlphaFoldDB" id="A0A8J7U2N0"/>
<evidence type="ECO:0000313" key="10">
    <source>
        <dbReference type="Proteomes" id="UP000664417"/>
    </source>
</evidence>
<dbReference type="FunFam" id="3.40.50.300:FF:000006">
    <property type="entry name" value="DNA-binding transcriptional regulator NtrC"/>
    <property type="match status" value="1"/>
</dbReference>
<dbReference type="Gene3D" id="3.40.50.300">
    <property type="entry name" value="P-loop containing nucleotide triphosphate hydrolases"/>
    <property type="match status" value="1"/>
</dbReference>
<dbReference type="InterPro" id="IPR000014">
    <property type="entry name" value="PAS"/>
</dbReference>
<dbReference type="Pfam" id="PF25601">
    <property type="entry name" value="AAA_lid_14"/>
    <property type="match status" value="1"/>
</dbReference>
<dbReference type="SUPFAM" id="SSF46689">
    <property type="entry name" value="Homeodomain-like"/>
    <property type="match status" value="1"/>
</dbReference>